<name>A0A1F6GB59_9PROT</name>
<evidence type="ECO:0000313" key="2">
    <source>
        <dbReference type="EMBL" id="OGG95324.1"/>
    </source>
</evidence>
<feature type="domain" description="NYN" evidence="1">
    <location>
        <begin position="126"/>
        <end position="196"/>
    </location>
</feature>
<proteinExistence type="predicted"/>
<dbReference type="Proteomes" id="UP000178449">
    <property type="component" value="Unassembled WGS sequence"/>
</dbReference>
<dbReference type="EMBL" id="MFNE01000024">
    <property type="protein sequence ID" value="OGG95324.1"/>
    <property type="molecule type" value="Genomic_DNA"/>
</dbReference>
<evidence type="ECO:0000313" key="3">
    <source>
        <dbReference type="Proteomes" id="UP000178449"/>
    </source>
</evidence>
<dbReference type="Pfam" id="PF01936">
    <property type="entry name" value="NYN"/>
    <property type="match status" value="1"/>
</dbReference>
<reference evidence="2 3" key="1">
    <citation type="journal article" date="2016" name="Nat. Commun.">
        <title>Thousands of microbial genomes shed light on interconnected biogeochemical processes in an aquifer system.</title>
        <authorList>
            <person name="Anantharaman K."/>
            <person name="Brown C.T."/>
            <person name="Hug L.A."/>
            <person name="Sharon I."/>
            <person name="Castelle C.J."/>
            <person name="Probst A.J."/>
            <person name="Thomas B.C."/>
            <person name="Singh A."/>
            <person name="Wilkins M.J."/>
            <person name="Karaoz U."/>
            <person name="Brodie E.L."/>
            <person name="Williams K.H."/>
            <person name="Hubbard S.S."/>
            <person name="Banfield J.F."/>
        </authorList>
    </citation>
    <scope>NUCLEOTIDE SEQUENCE [LARGE SCALE GENOMIC DNA]</scope>
</reference>
<comment type="caution">
    <text evidence="2">The sequence shown here is derived from an EMBL/GenBank/DDBJ whole genome shotgun (WGS) entry which is preliminary data.</text>
</comment>
<gene>
    <name evidence="2" type="ORF">A2527_07315</name>
</gene>
<dbReference type="InterPro" id="IPR021139">
    <property type="entry name" value="NYN"/>
</dbReference>
<dbReference type="CDD" id="cd18722">
    <property type="entry name" value="PIN_NicB-like"/>
    <property type="match status" value="1"/>
</dbReference>
<protein>
    <recommendedName>
        <fullName evidence="1">NYN domain-containing protein</fullName>
    </recommendedName>
</protein>
<evidence type="ECO:0000259" key="1">
    <source>
        <dbReference type="Pfam" id="PF01936"/>
    </source>
</evidence>
<dbReference type="GO" id="GO:0004540">
    <property type="term" value="F:RNA nuclease activity"/>
    <property type="evidence" value="ECO:0007669"/>
    <property type="project" value="InterPro"/>
</dbReference>
<accession>A0A1F6GB59</accession>
<sequence length="226" mass="25516">MAIDTIAYVDGFNLYFGALKDTPYKWLDLHQAISSRLGPDFNLIGLKYFTAMVIPTTNNPKVLERQNTYLRALSATQPNFTLIKGKYKLREIVRPKLALARWPQDSHPIAPEDYEKIPGYVWVSSWEEKGSDVNLAIQIVADAAKNHSKAICLISNDSDIAGALQIAKNDFQKKIVLLTPWKYRQKIPNELKAPADLLRVLNEVTLKDSQLPDQIEGTPLSKPLAW</sequence>
<organism evidence="2 3">
    <name type="scientific">Candidatus Lambdaproteobacteria bacterium RIFOXYD2_FULL_50_16</name>
    <dbReference type="NCBI Taxonomy" id="1817772"/>
    <lineage>
        <taxon>Bacteria</taxon>
        <taxon>Pseudomonadati</taxon>
        <taxon>Pseudomonadota</taxon>
        <taxon>Candidatus Lambdaproteobacteria</taxon>
    </lineage>
</organism>
<dbReference type="AlphaFoldDB" id="A0A1F6GB59"/>
<dbReference type="Gene3D" id="3.40.50.1010">
    <property type="entry name" value="5'-nuclease"/>
    <property type="match status" value="1"/>
</dbReference>
<dbReference type="STRING" id="1817772.A2527_07315"/>